<dbReference type="RefSeq" id="WP_097105180.1">
    <property type="nucleotide sequence ID" value="NZ_OCPC01000001.1"/>
</dbReference>
<dbReference type="PANTHER" id="PTHR38468:SF1">
    <property type="entry name" value="SLL0939 PROTEIN"/>
    <property type="match status" value="1"/>
</dbReference>
<accession>A0A286HR74</accession>
<protein>
    <submittedName>
        <fullName evidence="2">Uncharacterized membrane protein</fullName>
    </submittedName>
</protein>
<reference evidence="3" key="1">
    <citation type="submission" date="2017-08" db="EMBL/GenBank/DDBJ databases">
        <authorList>
            <person name="Varghese N."/>
            <person name="Submissions S."/>
        </authorList>
    </citation>
    <scope>NUCLEOTIDE SEQUENCE [LARGE SCALE GENOMIC DNA]</scope>
    <source>
        <strain evidence="3">KCTC 23107</strain>
    </source>
</reference>
<dbReference type="Pfam" id="PF07784">
    <property type="entry name" value="DUF1622"/>
    <property type="match status" value="1"/>
</dbReference>
<dbReference type="Proteomes" id="UP000219465">
    <property type="component" value="Unassembled WGS sequence"/>
</dbReference>
<dbReference type="AlphaFoldDB" id="A0A286HR74"/>
<dbReference type="PANTHER" id="PTHR38468">
    <property type="entry name" value="SLL0939 PROTEIN"/>
    <property type="match status" value="1"/>
</dbReference>
<evidence type="ECO:0000256" key="1">
    <source>
        <dbReference type="SAM" id="Phobius"/>
    </source>
</evidence>
<dbReference type="EMBL" id="OCPC01000001">
    <property type="protein sequence ID" value="SOE09996.1"/>
    <property type="molecule type" value="Genomic_DNA"/>
</dbReference>
<keyword evidence="1" id="KW-0812">Transmembrane</keyword>
<feature type="transmembrane region" description="Helical" evidence="1">
    <location>
        <begin position="20"/>
        <end position="46"/>
    </location>
</feature>
<keyword evidence="1" id="KW-1133">Transmembrane helix</keyword>
<proteinExistence type="predicted"/>
<dbReference type="OrthoDB" id="7060802at2"/>
<keyword evidence="1" id="KW-0472">Membrane</keyword>
<gene>
    <name evidence="2" type="ORF">SAMN05877838_0748</name>
</gene>
<organism evidence="2 3">
    <name type="scientific">Hoeflea halophila</name>
    <dbReference type="NCBI Taxonomy" id="714899"/>
    <lineage>
        <taxon>Bacteria</taxon>
        <taxon>Pseudomonadati</taxon>
        <taxon>Pseudomonadota</taxon>
        <taxon>Alphaproteobacteria</taxon>
        <taxon>Hyphomicrobiales</taxon>
        <taxon>Rhizobiaceae</taxon>
        <taxon>Hoeflea</taxon>
    </lineage>
</organism>
<sequence length="136" mass="14569">MSGTTETEGAFGVITGWLEVVAGAIDILSIAVLLIGAVRFTVKMIHAEVAGSSDRRLLNVNTARRELGSYILAGLELLIVSDVIHTAITLQLDGLVFLGGLVLIRSVISYFLEREIESVSDTQTEALTNQQPGKKT</sequence>
<evidence type="ECO:0000313" key="3">
    <source>
        <dbReference type="Proteomes" id="UP000219465"/>
    </source>
</evidence>
<dbReference type="InterPro" id="IPR012427">
    <property type="entry name" value="DUF1622"/>
</dbReference>
<evidence type="ECO:0000313" key="2">
    <source>
        <dbReference type="EMBL" id="SOE09996.1"/>
    </source>
</evidence>
<keyword evidence="3" id="KW-1185">Reference proteome</keyword>
<name>A0A286HR74_9HYPH</name>